<feature type="region of interest" description="Disordered" evidence="1">
    <location>
        <begin position="48"/>
        <end position="80"/>
    </location>
</feature>
<keyword evidence="2" id="KW-0812">Transmembrane</keyword>
<gene>
    <name evidence="4" type="primary">LOC101897333</name>
</gene>
<proteinExistence type="predicted"/>
<feature type="compositionally biased region" description="Polar residues" evidence="1">
    <location>
        <begin position="59"/>
        <end position="71"/>
    </location>
</feature>
<dbReference type="GeneID" id="101897333"/>
<dbReference type="Proteomes" id="UP001652621">
    <property type="component" value="Unplaced"/>
</dbReference>
<dbReference type="eggNOG" id="ENOG502TCV9">
    <property type="taxonomic scope" value="Eukaryota"/>
</dbReference>
<accession>A0A9J7CLM8</accession>
<keyword evidence="3" id="KW-1185">Reference proteome</keyword>
<evidence type="ECO:0000256" key="2">
    <source>
        <dbReference type="SAM" id="Phobius"/>
    </source>
</evidence>
<dbReference type="Pfam" id="PF15938">
    <property type="entry name" value="DUF4750"/>
    <property type="match status" value="1"/>
</dbReference>
<dbReference type="VEuPathDB" id="VectorBase:MDOA006022"/>
<dbReference type="STRING" id="7370.A0A1I8MKY5"/>
<name>A0A9J7CLM8_MUSDO</name>
<keyword evidence="2" id="KW-1133">Transmembrane helix</keyword>
<evidence type="ECO:0000256" key="1">
    <source>
        <dbReference type="SAM" id="MobiDB-lite"/>
    </source>
</evidence>
<dbReference type="RefSeq" id="XP_005178432.2">
    <property type="nucleotide sequence ID" value="XM_005178375.4"/>
</dbReference>
<protein>
    <submittedName>
        <fullName evidence="4">Small integral membrane protein 13</fullName>
    </submittedName>
</protein>
<dbReference type="PANTHER" id="PTHR36877:SF1">
    <property type="entry name" value="SMALL INTEGRAL MEMBRANE PROTEIN 13"/>
    <property type="match status" value="1"/>
</dbReference>
<organism evidence="3 4">
    <name type="scientific">Musca domestica</name>
    <name type="common">House fly</name>
    <dbReference type="NCBI Taxonomy" id="7370"/>
    <lineage>
        <taxon>Eukaryota</taxon>
        <taxon>Metazoa</taxon>
        <taxon>Ecdysozoa</taxon>
        <taxon>Arthropoda</taxon>
        <taxon>Hexapoda</taxon>
        <taxon>Insecta</taxon>
        <taxon>Pterygota</taxon>
        <taxon>Neoptera</taxon>
        <taxon>Endopterygota</taxon>
        <taxon>Diptera</taxon>
        <taxon>Brachycera</taxon>
        <taxon>Muscomorpha</taxon>
        <taxon>Muscoidea</taxon>
        <taxon>Muscidae</taxon>
        <taxon>Musca</taxon>
    </lineage>
</organism>
<dbReference type="InterPro" id="IPR031851">
    <property type="entry name" value="DUF4750"/>
</dbReference>
<feature type="transmembrane region" description="Helical" evidence="2">
    <location>
        <begin position="6"/>
        <end position="31"/>
    </location>
</feature>
<keyword evidence="2" id="KW-0472">Membrane</keyword>
<dbReference type="VEuPathDB" id="VectorBase:MDOMA2_000045"/>
<evidence type="ECO:0000313" key="4">
    <source>
        <dbReference type="RefSeq" id="XP_005178432.2"/>
    </source>
</evidence>
<sequence length="80" mass="8740">MSLASTLALIFTVLASVTIVAAIILLGWFLIWKAFLSKFRLVRELLGQTNPDGSPATPEKTSNSISGTQSHAKIRKIRKD</sequence>
<reference evidence="4" key="1">
    <citation type="submission" date="2025-08" db="UniProtKB">
        <authorList>
            <consortium name="RefSeq"/>
        </authorList>
    </citation>
    <scope>IDENTIFICATION</scope>
    <source>
        <strain evidence="4">Aabys</strain>
        <tissue evidence="4">Whole body</tissue>
    </source>
</reference>
<evidence type="ECO:0000313" key="3">
    <source>
        <dbReference type="Proteomes" id="UP001652621"/>
    </source>
</evidence>
<dbReference type="PANTHER" id="PTHR36877">
    <property type="entry name" value="SMALL INTEGRAL MEMBRANE PROTEIN 13"/>
    <property type="match status" value="1"/>
</dbReference>
<dbReference type="OrthoDB" id="25586at2759"/>